<feature type="non-terminal residue" evidence="1">
    <location>
        <position position="1"/>
    </location>
</feature>
<accession>W1XG88</accession>
<dbReference type="EMBL" id="AZMM01016161">
    <property type="protein sequence ID" value="ETJ29297.1"/>
    <property type="molecule type" value="Genomic_DNA"/>
</dbReference>
<comment type="caution">
    <text evidence="1">The sequence shown here is derived from an EMBL/GenBank/DDBJ whole genome shotgun (WGS) entry which is preliminary data.</text>
</comment>
<sequence>KEIKGLINYELSIDENVVIPYGGKKIRAGSKVSARYFMLFNSQDENTIINTETFFNRQTDEKYREALDRIFDLAVGISTPEDVTINNRYS</sequence>
<organism evidence="1">
    <name type="scientific">human gut metagenome</name>
    <dbReference type="NCBI Taxonomy" id="408170"/>
    <lineage>
        <taxon>unclassified sequences</taxon>
        <taxon>metagenomes</taxon>
        <taxon>organismal metagenomes</taxon>
    </lineage>
</organism>
<dbReference type="AlphaFoldDB" id="W1XG88"/>
<feature type="non-terminal residue" evidence="1">
    <location>
        <position position="90"/>
    </location>
</feature>
<evidence type="ECO:0000313" key="1">
    <source>
        <dbReference type="EMBL" id="ETJ29297.1"/>
    </source>
</evidence>
<gene>
    <name evidence="1" type="ORF">Q604_UNBC16161G0001</name>
</gene>
<reference evidence="1" key="1">
    <citation type="submission" date="2013-12" db="EMBL/GenBank/DDBJ databases">
        <title>A Varibaculum cambriense genome reconstructed from a premature infant gut community with otherwise low bacterial novelty that shifts toward anaerobic metabolism during the third week of life.</title>
        <authorList>
            <person name="Brown C.T."/>
            <person name="Sharon I."/>
            <person name="Thomas B.C."/>
            <person name="Castelle C.J."/>
            <person name="Morowitz M.J."/>
            <person name="Banfield J.F."/>
        </authorList>
    </citation>
    <scope>NUCLEOTIDE SEQUENCE</scope>
</reference>
<protein>
    <submittedName>
        <fullName evidence="1">Uncharacterized protein</fullName>
    </submittedName>
</protein>
<name>W1XG88_9ZZZZ</name>
<proteinExistence type="predicted"/>